<reference evidence="1 2" key="1">
    <citation type="submission" date="2019-03" db="EMBL/GenBank/DDBJ databases">
        <title>Single cell metagenomics reveals metabolic interactions within the superorganism composed of flagellate Streblomastix strix and complex community of Bacteroidetes bacteria on its surface.</title>
        <authorList>
            <person name="Treitli S.C."/>
            <person name="Kolisko M."/>
            <person name="Husnik F."/>
            <person name="Keeling P."/>
            <person name="Hampl V."/>
        </authorList>
    </citation>
    <scope>NUCLEOTIDE SEQUENCE [LARGE SCALE GENOMIC DNA]</scope>
    <source>
        <strain evidence="1">ST1C</strain>
    </source>
</reference>
<accession>A0A5J4TJV9</accession>
<gene>
    <name evidence="1" type="ORF">EZS28_046652</name>
</gene>
<name>A0A5J4TJV9_9EUKA</name>
<dbReference type="EMBL" id="SNRW01030797">
    <property type="protein sequence ID" value="KAA6357821.1"/>
    <property type="molecule type" value="Genomic_DNA"/>
</dbReference>
<feature type="non-terminal residue" evidence="1">
    <location>
        <position position="131"/>
    </location>
</feature>
<sequence length="131" mass="14555">MSTMRWPFQKLQNEGCSASTISPAVAQPQSTFVNAFCQNMEIDMLDPDQPIATPEQVSTNAIIAARTLLMELSGQETSQIDFYAEEPSEEQVVEARQSTRAGTDLMTRRRLSKHSNPQAQPILVLIKSSQI</sequence>
<evidence type="ECO:0000313" key="2">
    <source>
        <dbReference type="Proteomes" id="UP000324800"/>
    </source>
</evidence>
<protein>
    <submittedName>
        <fullName evidence="1">Uncharacterized protein</fullName>
    </submittedName>
</protein>
<comment type="caution">
    <text evidence="1">The sequence shown here is derived from an EMBL/GenBank/DDBJ whole genome shotgun (WGS) entry which is preliminary data.</text>
</comment>
<evidence type="ECO:0000313" key="1">
    <source>
        <dbReference type="EMBL" id="KAA6357821.1"/>
    </source>
</evidence>
<dbReference type="Proteomes" id="UP000324800">
    <property type="component" value="Unassembled WGS sequence"/>
</dbReference>
<proteinExistence type="predicted"/>
<organism evidence="1 2">
    <name type="scientific">Streblomastix strix</name>
    <dbReference type="NCBI Taxonomy" id="222440"/>
    <lineage>
        <taxon>Eukaryota</taxon>
        <taxon>Metamonada</taxon>
        <taxon>Preaxostyla</taxon>
        <taxon>Oxymonadida</taxon>
        <taxon>Streblomastigidae</taxon>
        <taxon>Streblomastix</taxon>
    </lineage>
</organism>
<dbReference type="AlphaFoldDB" id="A0A5J4TJV9"/>